<evidence type="ECO:0000259" key="1">
    <source>
        <dbReference type="Pfam" id="PF12697"/>
    </source>
</evidence>
<dbReference type="AlphaFoldDB" id="A0A6J7LAR7"/>
<evidence type="ECO:0000313" key="2">
    <source>
        <dbReference type="EMBL" id="CAB4965346.1"/>
    </source>
</evidence>
<dbReference type="InterPro" id="IPR029058">
    <property type="entry name" value="AB_hydrolase_fold"/>
</dbReference>
<sequence>MTELTFEGTSRTVQTDGWKIHYNEAGEGHPLLLLHGSGAGASGWGNFRQNIGALAENFHVYAIDQPGWGGSEAVTWDRLDHVEAHIQFMDALGIEKAAVVGNSMGGITALGMVTKYPDRVSHVITMGSGSSRAPKLFSPGDGPTEGLKILFKCYREPTIESMTQLCDVMMFNAGDNIDALAKERYESANKHPEHLANLLAGMPHGSPVPKWFSMDDLLTCQTPTLLIHGRDDRVVPYEHSLILLSYIPNSRLVLLNRCGHWAMIEHPAEFNRLVIDFVENN</sequence>
<dbReference type="PANTHER" id="PTHR46438:SF11">
    <property type="entry name" value="LIPASE-RELATED"/>
    <property type="match status" value="1"/>
</dbReference>
<organism evidence="2">
    <name type="scientific">freshwater metagenome</name>
    <dbReference type="NCBI Taxonomy" id="449393"/>
    <lineage>
        <taxon>unclassified sequences</taxon>
        <taxon>metagenomes</taxon>
        <taxon>ecological metagenomes</taxon>
    </lineage>
</organism>
<dbReference type="InterPro" id="IPR000073">
    <property type="entry name" value="AB_hydrolase_1"/>
</dbReference>
<dbReference type="PRINTS" id="PR00111">
    <property type="entry name" value="ABHYDROLASE"/>
</dbReference>
<accession>A0A6J7LAR7</accession>
<dbReference type="SUPFAM" id="SSF53474">
    <property type="entry name" value="alpha/beta-Hydrolases"/>
    <property type="match status" value="1"/>
</dbReference>
<dbReference type="Gene3D" id="3.40.50.1820">
    <property type="entry name" value="alpha/beta hydrolase"/>
    <property type="match status" value="1"/>
</dbReference>
<name>A0A6J7LAR7_9ZZZZ</name>
<dbReference type="InterPro" id="IPR000639">
    <property type="entry name" value="Epox_hydrolase-like"/>
</dbReference>
<dbReference type="PANTHER" id="PTHR46438">
    <property type="entry name" value="ALPHA/BETA-HYDROLASES SUPERFAMILY PROTEIN"/>
    <property type="match status" value="1"/>
</dbReference>
<feature type="domain" description="AB hydrolase-1" evidence="1">
    <location>
        <begin position="31"/>
        <end position="272"/>
    </location>
</feature>
<dbReference type="PRINTS" id="PR00412">
    <property type="entry name" value="EPOXHYDRLASE"/>
</dbReference>
<dbReference type="Pfam" id="PF12697">
    <property type="entry name" value="Abhydrolase_6"/>
    <property type="match status" value="1"/>
</dbReference>
<protein>
    <submittedName>
        <fullName evidence="2">Unannotated protein</fullName>
    </submittedName>
</protein>
<proteinExistence type="predicted"/>
<reference evidence="2" key="1">
    <citation type="submission" date="2020-05" db="EMBL/GenBank/DDBJ databases">
        <authorList>
            <person name="Chiriac C."/>
            <person name="Salcher M."/>
            <person name="Ghai R."/>
            <person name="Kavagutti S V."/>
        </authorList>
    </citation>
    <scope>NUCLEOTIDE SEQUENCE</scope>
</reference>
<dbReference type="EMBL" id="CAFBNF010000403">
    <property type="protein sequence ID" value="CAB4965346.1"/>
    <property type="molecule type" value="Genomic_DNA"/>
</dbReference>
<gene>
    <name evidence="2" type="ORF">UFOPK3773_02380</name>
</gene>
<dbReference type="GO" id="GO:0003824">
    <property type="term" value="F:catalytic activity"/>
    <property type="evidence" value="ECO:0007669"/>
    <property type="project" value="InterPro"/>
</dbReference>